<name>A0A1G7Q2Q4_9PSEU</name>
<evidence type="ECO:0008006" key="4">
    <source>
        <dbReference type="Google" id="ProtNLM"/>
    </source>
</evidence>
<reference evidence="3" key="1">
    <citation type="submission" date="2016-10" db="EMBL/GenBank/DDBJ databases">
        <authorList>
            <person name="Varghese N."/>
            <person name="Submissions S."/>
        </authorList>
    </citation>
    <scope>NUCLEOTIDE SEQUENCE [LARGE SCALE GENOMIC DNA]</scope>
    <source>
        <strain evidence="3">CGMCC 4.3506</strain>
    </source>
</reference>
<accession>A0A1G7Q2Q4</accession>
<evidence type="ECO:0000256" key="1">
    <source>
        <dbReference type="SAM" id="SignalP"/>
    </source>
</evidence>
<protein>
    <recommendedName>
        <fullName evidence="4">DUF3558 domain-containing protein</fullName>
    </recommendedName>
</protein>
<dbReference type="RefSeq" id="WP_090048152.1">
    <property type="nucleotide sequence ID" value="NZ_FNCC01000004.1"/>
</dbReference>
<proteinExistence type="predicted"/>
<feature type="chain" id="PRO_5038419359" description="DUF3558 domain-containing protein" evidence="1">
    <location>
        <begin position="20"/>
        <end position="155"/>
    </location>
</feature>
<dbReference type="AlphaFoldDB" id="A0A1G7Q2Q4"/>
<feature type="signal peptide" evidence="1">
    <location>
        <begin position="1"/>
        <end position="19"/>
    </location>
</feature>
<evidence type="ECO:0000313" key="3">
    <source>
        <dbReference type="Proteomes" id="UP000199623"/>
    </source>
</evidence>
<keyword evidence="3" id="KW-1185">Reference proteome</keyword>
<evidence type="ECO:0000313" key="2">
    <source>
        <dbReference type="EMBL" id="SDF92852.1"/>
    </source>
</evidence>
<sequence>MRCRPLVPLALLGALAACSSPEPPPPPAYLDTDVCTLLQDGDAGRLSGSPTAAERACEFKFESVTVRLTLREGKFADASAPLLADGGYGAVIEERPMTRRCESSSGEVTCEAVVEVSDGKLIELRVVQRGQDPNHVGQVAQGLAGKALERLPVTS</sequence>
<keyword evidence="1" id="KW-0732">Signal</keyword>
<dbReference type="EMBL" id="FNCC01000004">
    <property type="protein sequence ID" value="SDF92852.1"/>
    <property type="molecule type" value="Genomic_DNA"/>
</dbReference>
<dbReference type="OrthoDB" id="3695682at2"/>
<dbReference type="STRING" id="200378.SAMN05216553_104222"/>
<dbReference type="Proteomes" id="UP000199623">
    <property type="component" value="Unassembled WGS sequence"/>
</dbReference>
<gene>
    <name evidence="2" type="ORF">SAMN05216553_104222</name>
</gene>
<dbReference type="PROSITE" id="PS51257">
    <property type="entry name" value="PROKAR_LIPOPROTEIN"/>
    <property type="match status" value="1"/>
</dbReference>
<organism evidence="2 3">
    <name type="scientific">Lentzea fradiae</name>
    <dbReference type="NCBI Taxonomy" id="200378"/>
    <lineage>
        <taxon>Bacteria</taxon>
        <taxon>Bacillati</taxon>
        <taxon>Actinomycetota</taxon>
        <taxon>Actinomycetes</taxon>
        <taxon>Pseudonocardiales</taxon>
        <taxon>Pseudonocardiaceae</taxon>
        <taxon>Lentzea</taxon>
    </lineage>
</organism>